<reference evidence="1 2" key="1">
    <citation type="submission" date="2007-01" db="EMBL/GenBank/DDBJ databases">
        <authorList>
            <person name="Haygood M."/>
            <person name="Podell S."/>
            <person name="Anderson C."/>
            <person name="Hopkinson B."/>
            <person name="Roe K."/>
            <person name="Barbeau K."/>
            <person name="Gaasterland T."/>
            <person name="Ferriera S."/>
            <person name="Johnson J."/>
            <person name="Kravitz S."/>
            <person name="Beeson K."/>
            <person name="Sutton G."/>
            <person name="Rogers Y.-H."/>
            <person name="Friedman R."/>
            <person name="Frazier M."/>
            <person name="Venter J.C."/>
        </authorList>
    </citation>
    <scope>NUCLEOTIDE SEQUENCE [LARGE SCALE GENOMIC DNA]</scope>
    <source>
        <strain evidence="1 2">ATCC 23134</strain>
    </source>
</reference>
<sequence>MASCADKNKLIAKAWVIDLNAGKAEAENKEKSVLDKIGDIGKGLAENLVLFEFKPDGTFRAGGKMIGADAGKWKIEGNQVKILDGEGKEVSAMNIVKLTEEQLVLSKEGEEKKIYLKPKK</sequence>
<name>A1ZEA2_MICM2</name>
<evidence type="ECO:0000313" key="1">
    <source>
        <dbReference type="EMBL" id="EAY31409.1"/>
    </source>
</evidence>
<dbReference type="Proteomes" id="UP000004095">
    <property type="component" value="Unassembled WGS sequence"/>
</dbReference>
<accession>A1ZEA2</accession>
<comment type="caution">
    <text evidence="1">The sequence shown here is derived from an EMBL/GenBank/DDBJ whole genome shotgun (WGS) entry which is preliminary data.</text>
</comment>
<dbReference type="AlphaFoldDB" id="A1ZEA2"/>
<proteinExistence type="predicted"/>
<dbReference type="EMBL" id="AAWS01000003">
    <property type="protein sequence ID" value="EAY31409.1"/>
    <property type="molecule type" value="Genomic_DNA"/>
</dbReference>
<gene>
    <name evidence="1" type="ORF">M23134_04242</name>
</gene>
<evidence type="ECO:0000313" key="2">
    <source>
        <dbReference type="Proteomes" id="UP000004095"/>
    </source>
</evidence>
<keyword evidence="2" id="KW-1185">Reference proteome</keyword>
<protein>
    <recommendedName>
        <fullName evidence="3">Lipocalin-like domain-containing protein</fullName>
    </recommendedName>
</protein>
<organism evidence="1 2">
    <name type="scientific">Microscilla marina ATCC 23134</name>
    <dbReference type="NCBI Taxonomy" id="313606"/>
    <lineage>
        <taxon>Bacteria</taxon>
        <taxon>Pseudomonadati</taxon>
        <taxon>Bacteroidota</taxon>
        <taxon>Cytophagia</taxon>
        <taxon>Cytophagales</taxon>
        <taxon>Microscillaceae</taxon>
        <taxon>Microscilla</taxon>
    </lineage>
</organism>
<evidence type="ECO:0008006" key="3">
    <source>
        <dbReference type="Google" id="ProtNLM"/>
    </source>
</evidence>